<evidence type="ECO:0000256" key="1">
    <source>
        <dbReference type="SAM" id="SignalP"/>
    </source>
</evidence>
<proteinExistence type="predicted"/>
<feature type="signal peptide" evidence="1">
    <location>
        <begin position="1"/>
        <end position="21"/>
    </location>
</feature>
<feature type="chain" id="PRO_5024851552" evidence="1">
    <location>
        <begin position="22"/>
        <end position="80"/>
    </location>
</feature>
<evidence type="ECO:0000313" key="2">
    <source>
        <dbReference type="EMBL" id="VEN58332.1"/>
    </source>
</evidence>
<gene>
    <name evidence="2" type="ORF">CALMAC_LOCUS16719</name>
</gene>
<dbReference type="AlphaFoldDB" id="A0A653DDR3"/>
<keyword evidence="3" id="KW-1185">Reference proteome</keyword>
<dbReference type="Proteomes" id="UP000410492">
    <property type="component" value="Unassembled WGS sequence"/>
</dbReference>
<dbReference type="EMBL" id="CAACVG010011552">
    <property type="protein sequence ID" value="VEN58332.1"/>
    <property type="molecule type" value="Genomic_DNA"/>
</dbReference>
<accession>A0A653DDR3</accession>
<reference evidence="2 3" key="1">
    <citation type="submission" date="2019-01" db="EMBL/GenBank/DDBJ databases">
        <authorList>
            <person name="Sayadi A."/>
        </authorList>
    </citation>
    <scope>NUCLEOTIDE SEQUENCE [LARGE SCALE GENOMIC DNA]</scope>
</reference>
<keyword evidence="1" id="KW-0732">Signal</keyword>
<evidence type="ECO:0000313" key="3">
    <source>
        <dbReference type="Proteomes" id="UP000410492"/>
    </source>
</evidence>
<name>A0A653DDR3_CALMS</name>
<sequence>MKISILLLIKIWILLFDCITTVPEVSYTLTIHHLKYCPQSVIVNECGVFQTNCNKEKLQPNFNFSPKTNGYGSSLEMKGK</sequence>
<protein>
    <submittedName>
        <fullName evidence="2">Uncharacterized protein</fullName>
    </submittedName>
</protein>
<organism evidence="2 3">
    <name type="scientific">Callosobruchus maculatus</name>
    <name type="common">Southern cowpea weevil</name>
    <name type="synonym">Pulse bruchid</name>
    <dbReference type="NCBI Taxonomy" id="64391"/>
    <lineage>
        <taxon>Eukaryota</taxon>
        <taxon>Metazoa</taxon>
        <taxon>Ecdysozoa</taxon>
        <taxon>Arthropoda</taxon>
        <taxon>Hexapoda</taxon>
        <taxon>Insecta</taxon>
        <taxon>Pterygota</taxon>
        <taxon>Neoptera</taxon>
        <taxon>Endopterygota</taxon>
        <taxon>Coleoptera</taxon>
        <taxon>Polyphaga</taxon>
        <taxon>Cucujiformia</taxon>
        <taxon>Chrysomeloidea</taxon>
        <taxon>Chrysomelidae</taxon>
        <taxon>Bruchinae</taxon>
        <taxon>Bruchini</taxon>
        <taxon>Callosobruchus</taxon>
    </lineage>
</organism>